<evidence type="ECO:0000256" key="2">
    <source>
        <dbReference type="ARBA" id="ARBA00004651"/>
    </source>
</evidence>
<evidence type="ECO:0000256" key="7">
    <source>
        <dbReference type="ARBA" id="ARBA00022723"/>
    </source>
</evidence>
<gene>
    <name evidence="15" type="ORF">HGB41_22130</name>
</gene>
<dbReference type="Proteomes" id="UP000533905">
    <property type="component" value="Unassembled WGS sequence"/>
</dbReference>
<feature type="domain" description="Cytochrome b561 bacterial/Ni-hydrogenase" evidence="14">
    <location>
        <begin position="3"/>
        <end position="174"/>
    </location>
</feature>
<evidence type="ECO:0000256" key="13">
    <source>
        <dbReference type="SAM" id="Phobius"/>
    </source>
</evidence>
<comment type="subcellular location">
    <subcellularLocation>
        <location evidence="2">Cell membrane</location>
        <topology evidence="2">Multi-pass membrane protein</topology>
    </subcellularLocation>
</comment>
<comment type="similarity">
    <text evidence="12">Belongs to the cytochrome b561 family.</text>
</comment>
<feature type="transmembrane region" description="Helical" evidence="13">
    <location>
        <begin position="138"/>
        <end position="162"/>
    </location>
</feature>
<evidence type="ECO:0000256" key="9">
    <source>
        <dbReference type="ARBA" id="ARBA00022989"/>
    </source>
</evidence>
<evidence type="ECO:0000256" key="10">
    <source>
        <dbReference type="ARBA" id="ARBA00023004"/>
    </source>
</evidence>
<keyword evidence="11 13" id="KW-0472">Membrane</keyword>
<dbReference type="InterPro" id="IPR011577">
    <property type="entry name" value="Cyt_b561_bac/Ni-Hgenase"/>
</dbReference>
<evidence type="ECO:0000256" key="6">
    <source>
        <dbReference type="ARBA" id="ARBA00022692"/>
    </source>
</evidence>
<keyword evidence="10" id="KW-0408">Iron</keyword>
<evidence type="ECO:0000256" key="8">
    <source>
        <dbReference type="ARBA" id="ARBA00022982"/>
    </source>
</evidence>
<protein>
    <submittedName>
        <fullName evidence="15">Cytochrome b</fullName>
    </submittedName>
</protein>
<dbReference type="RefSeq" id="WP_171088473.1">
    <property type="nucleotide sequence ID" value="NZ_JABAIV010000012.1"/>
</dbReference>
<dbReference type="AlphaFoldDB" id="A0A7Y2K3Q6"/>
<dbReference type="GO" id="GO:0046872">
    <property type="term" value="F:metal ion binding"/>
    <property type="evidence" value="ECO:0007669"/>
    <property type="project" value="UniProtKB-KW"/>
</dbReference>
<reference evidence="15 16" key="1">
    <citation type="submission" date="2020-04" db="EMBL/GenBank/DDBJ databases">
        <title>Massilia sp. nov., a cold adapted bacteria isolated from Arctic soil.</title>
        <authorList>
            <person name="Son J."/>
            <person name="Ka J.-O."/>
        </authorList>
    </citation>
    <scope>NUCLEOTIDE SEQUENCE [LARGE SCALE GENOMIC DNA]</scope>
    <source>
        <strain evidence="15 16">ML15P13</strain>
    </source>
</reference>
<evidence type="ECO:0000256" key="4">
    <source>
        <dbReference type="ARBA" id="ARBA00022475"/>
    </source>
</evidence>
<dbReference type="Pfam" id="PF01292">
    <property type="entry name" value="Ni_hydr_CYTB"/>
    <property type="match status" value="1"/>
</dbReference>
<dbReference type="SUPFAM" id="SSF81342">
    <property type="entry name" value="Transmembrane di-heme cytochromes"/>
    <property type="match status" value="1"/>
</dbReference>
<evidence type="ECO:0000313" key="15">
    <source>
        <dbReference type="EMBL" id="NNG25688.1"/>
    </source>
</evidence>
<evidence type="ECO:0000259" key="14">
    <source>
        <dbReference type="Pfam" id="PF01292"/>
    </source>
</evidence>
<feature type="transmembrane region" description="Helical" evidence="13">
    <location>
        <begin position="48"/>
        <end position="66"/>
    </location>
</feature>
<dbReference type="InterPro" id="IPR016174">
    <property type="entry name" value="Di-haem_cyt_TM"/>
</dbReference>
<keyword evidence="5" id="KW-0349">Heme</keyword>
<evidence type="ECO:0000256" key="1">
    <source>
        <dbReference type="ARBA" id="ARBA00001970"/>
    </source>
</evidence>
<dbReference type="GO" id="GO:0005886">
    <property type="term" value="C:plasma membrane"/>
    <property type="evidence" value="ECO:0007669"/>
    <property type="project" value="UniProtKB-SubCell"/>
</dbReference>
<feature type="transmembrane region" description="Helical" evidence="13">
    <location>
        <begin position="87"/>
        <end position="118"/>
    </location>
</feature>
<comment type="caution">
    <text evidence="15">The sequence shown here is derived from an EMBL/GenBank/DDBJ whole genome shotgun (WGS) entry which is preliminary data.</text>
</comment>
<dbReference type="EMBL" id="JABAIV010000012">
    <property type="protein sequence ID" value="NNG25688.1"/>
    <property type="molecule type" value="Genomic_DNA"/>
</dbReference>
<dbReference type="InterPro" id="IPR052168">
    <property type="entry name" value="Cytochrome_b561_oxidase"/>
</dbReference>
<evidence type="ECO:0000256" key="5">
    <source>
        <dbReference type="ARBA" id="ARBA00022617"/>
    </source>
</evidence>
<dbReference type="PANTHER" id="PTHR30529:SF1">
    <property type="entry name" value="CYTOCHROME B561 HOMOLOG 2"/>
    <property type="match status" value="1"/>
</dbReference>
<evidence type="ECO:0000256" key="3">
    <source>
        <dbReference type="ARBA" id="ARBA00022448"/>
    </source>
</evidence>
<accession>A0A7Y2K3Q6</accession>
<sequence>MHRYTNTAIVLHWTIALLIIGTFTLGLVMTDIPGLTPTKLKYFSWHKWAGVTVLGLAALRLLWRLFRHPPAYADEMPAWQRGAAHGLHWLLYLLMFAVPLSGYFYSLAAGVPVVYFGVVELPVLIAADPALKLVLKDVHYWLNMLLAALVGLHVAAAFKHLLVDRDGVMGRMLPFSTSKGSR</sequence>
<keyword evidence="9 13" id="KW-1133">Transmembrane helix</keyword>
<keyword evidence="4" id="KW-1003">Cell membrane</keyword>
<feature type="transmembrane region" description="Helical" evidence="13">
    <location>
        <begin position="7"/>
        <end position="28"/>
    </location>
</feature>
<dbReference type="PANTHER" id="PTHR30529">
    <property type="entry name" value="CYTOCHROME B561"/>
    <property type="match status" value="1"/>
</dbReference>
<evidence type="ECO:0000313" key="16">
    <source>
        <dbReference type="Proteomes" id="UP000533905"/>
    </source>
</evidence>
<keyword evidence="3" id="KW-0813">Transport</keyword>
<comment type="cofactor">
    <cofactor evidence="1">
        <name>heme b</name>
        <dbReference type="ChEBI" id="CHEBI:60344"/>
    </cofactor>
</comment>
<dbReference type="Gene3D" id="1.20.950.20">
    <property type="entry name" value="Transmembrane di-heme cytochromes, Chain C"/>
    <property type="match status" value="1"/>
</dbReference>
<dbReference type="GO" id="GO:0022904">
    <property type="term" value="P:respiratory electron transport chain"/>
    <property type="evidence" value="ECO:0007669"/>
    <property type="project" value="InterPro"/>
</dbReference>
<keyword evidence="16" id="KW-1185">Reference proteome</keyword>
<dbReference type="GO" id="GO:0009055">
    <property type="term" value="F:electron transfer activity"/>
    <property type="evidence" value="ECO:0007669"/>
    <property type="project" value="InterPro"/>
</dbReference>
<keyword evidence="8" id="KW-0249">Electron transport</keyword>
<name>A0A7Y2K3Q6_9BURK</name>
<keyword evidence="6 13" id="KW-0812">Transmembrane</keyword>
<evidence type="ECO:0000256" key="11">
    <source>
        <dbReference type="ARBA" id="ARBA00023136"/>
    </source>
</evidence>
<keyword evidence="7" id="KW-0479">Metal-binding</keyword>
<evidence type="ECO:0000256" key="12">
    <source>
        <dbReference type="ARBA" id="ARBA00037975"/>
    </source>
</evidence>
<dbReference type="GO" id="GO:0020037">
    <property type="term" value="F:heme binding"/>
    <property type="evidence" value="ECO:0007669"/>
    <property type="project" value="TreeGrafter"/>
</dbReference>
<organism evidence="15 16">
    <name type="scientific">Telluria aromaticivorans</name>
    <dbReference type="NCBI Taxonomy" id="2725995"/>
    <lineage>
        <taxon>Bacteria</taxon>
        <taxon>Pseudomonadati</taxon>
        <taxon>Pseudomonadota</taxon>
        <taxon>Betaproteobacteria</taxon>
        <taxon>Burkholderiales</taxon>
        <taxon>Oxalobacteraceae</taxon>
        <taxon>Telluria group</taxon>
        <taxon>Telluria</taxon>
    </lineage>
</organism>
<proteinExistence type="inferred from homology"/>